<dbReference type="SUPFAM" id="SSF51419">
    <property type="entry name" value="PLP-binding barrel"/>
    <property type="match status" value="1"/>
</dbReference>
<dbReference type="AlphaFoldDB" id="A0A846MWQ9"/>
<gene>
    <name evidence="9" type="ORF">FHS83_000987</name>
</gene>
<dbReference type="Proteomes" id="UP000570514">
    <property type="component" value="Unassembled WGS sequence"/>
</dbReference>
<dbReference type="PANTHER" id="PTHR11482">
    <property type="entry name" value="ARGININE/DIAMINOPIMELATE/ORNITHINE DECARBOXYLASE"/>
    <property type="match status" value="1"/>
</dbReference>
<dbReference type="Pfam" id="PF00278">
    <property type="entry name" value="Orn_DAP_Arg_deC"/>
    <property type="match status" value="1"/>
</dbReference>
<accession>A0A846MWQ9</accession>
<dbReference type="PANTHER" id="PTHR11482:SF6">
    <property type="entry name" value="ORNITHINE DECARBOXYLASE 1-RELATED"/>
    <property type="match status" value="1"/>
</dbReference>
<dbReference type="PRINTS" id="PR01182">
    <property type="entry name" value="ORNDCRBXLASE"/>
</dbReference>
<keyword evidence="3 5" id="KW-0663">Pyridoxal phosphate</keyword>
<evidence type="ECO:0000256" key="5">
    <source>
        <dbReference type="PIRSR" id="PIRSR600183-50"/>
    </source>
</evidence>
<reference evidence="9 10" key="1">
    <citation type="submission" date="2020-03" db="EMBL/GenBank/DDBJ databases">
        <title>Genomic Encyclopedia of Type Strains, Phase IV (KMG-IV): sequencing the most valuable type-strain genomes for metagenomic binning, comparative biology and taxonomic classification.</title>
        <authorList>
            <person name="Goeker M."/>
        </authorList>
    </citation>
    <scope>NUCLEOTIDE SEQUENCE [LARGE SCALE GENOMIC DNA]</scope>
    <source>
        <strain evidence="9 10">DSM 19867</strain>
    </source>
</reference>
<dbReference type="InterPro" id="IPR022644">
    <property type="entry name" value="De-COase2_N"/>
</dbReference>
<comment type="cofactor">
    <cofactor evidence="1 5">
        <name>pyridoxal 5'-phosphate</name>
        <dbReference type="ChEBI" id="CHEBI:597326"/>
    </cofactor>
</comment>
<feature type="domain" description="Orn/DAP/Arg decarboxylase 2 N-terminal" evidence="8">
    <location>
        <begin position="40"/>
        <end position="272"/>
    </location>
</feature>
<dbReference type="PROSITE" id="PS00879">
    <property type="entry name" value="ODR_DC_2_2"/>
    <property type="match status" value="1"/>
</dbReference>
<evidence type="ECO:0000313" key="9">
    <source>
        <dbReference type="EMBL" id="NIK87669.1"/>
    </source>
</evidence>
<dbReference type="InterPro" id="IPR009006">
    <property type="entry name" value="Ala_racemase/Decarboxylase_C"/>
</dbReference>
<dbReference type="EC" id="4.1.1.17" evidence="9"/>
<dbReference type="PRINTS" id="PR01179">
    <property type="entry name" value="ODADCRBXLASE"/>
</dbReference>
<dbReference type="GO" id="GO:0004586">
    <property type="term" value="F:ornithine decarboxylase activity"/>
    <property type="evidence" value="ECO:0007669"/>
    <property type="project" value="UniProtKB-EC"/>
</dbReference>
<comment type="caution">
    <text evidence="9">The sequence shown here is derived from an EMBL/GenBank/DDBJ whole genome shotgun (WGS) entry which is preliminary data.</text>
</comment>
<evidence type="ECO:0000259" key="7">
    <source>
        <dbReference type="Pfam" id="PF00278"/>
    </source>
</evidence>
<dbReference type="SUPFAM" id="SSF50621">
    <property type="entry name" value="Alanine racemase C-terminal domain-like"/>
    <property type="match status" value="1"/>
</dbReference>
<dbReference type="EMBL" id="JAASRM010000001">
    <property type="protein sequence ID" value="NIK87669.1"/>
    <property type="molecule type" value="Genomic_DNA"/>
</dbReference>
<evidence type="ECO:0000256" key="6">
    <source>
        <dbReference type="RuleBase" id="RU003737"/>
    </source>
</evidence>
<keyword evidence="10" id="KW-1185">Reference proteome</keyword>
<feature type="modified residue" description="N6-(pyridoxal phosphate)lysine" evidence="5">
    <location>
        <position position="61"/>
    </location>
</feature>
<dbReference type="InterPro" id="IPR002433">
    <property type="entry name" value="Orn_de-COase"/>
</dbReference>
<organism evidence="9 10">
    <name type="scientific">Rhizomicrobium palustre</name>
    <dbReference type="NCBI Taxonomy" id="189966"/>
    <lineage>
        <taxon>Bacteria</taxon>
        <taxon>Pseudomonadati</taxon>
        <taxon>Pseudomonadota</taxon>
        <taxon>Alphaproteobacteria</taxon>
        <taxon>Micropepsales</taxon>
        <taxon>Micropepsaceae</taxon>
        <taxon>Rhizomicrobium</taxon>
    </lineage>
</organism>
<evidence type="ECO:0000256" key="4">
    <source>
        <dbReference type="ARBA" id="ARBA00023239"/>
    </source>
</evidence>
<dbReference type="InterPro" id="IPR022657">
    <property type="entry name" value="De-COase2_CS"/>
</dbReference>
<dbReference type="InterPro" id="IPR022643">
    <property type="entry name" value="De-COase2_C"/>
</dbReference>
<feature type="domain" description="Orn/DAP/Arg decarboxylase 2 C-terminal" evidence="7">
    <location>
        <begin position="277"/>
        <end position="370"/>
    </location>
</feature>
<evidence type="ECO:0000256" key="1">
    <source>
        <dbReference type="ARBA" id="ARBA00001933"/>
    </source>
</evidence>
<evidence type="ECO:0000256" key="2">
    <source>
        <dbReference type="ARBA" id="ARBA00008872"/>
    </source>
</evidence>
<dbReference type="GO" id="GO:0033387">
    <property type="term" value="P:putrescine biosynthetic process from arginine, via ornithine"/>
    <property type="evidence" value="ECO:0007669"/>
    <property type="project" value="TreeGrafter"/>
</dbReference>
<comment type="similarity">
    <text evidence="2 6">Belongs to the Orn/Lys/Arg decarboxylase class-II family.</text>
</comment>
<dbReference type="InterPro" id="IPR029066">
    <property type="entry name" value="PLP-binding_barrel"/>
</dbReference>
<name>A0A846MWQ9_9PROT</name>
<dbReference type="Pfam" id="PF02784">
    <property type="entry name" value="Orn_Arg_deC_N"/>
    <property type="match status" value="1"/>
</dbReference>
<dbReference type="Gene3D" id="3.20.20.10">
    <property type="entry name" value="Alanine racemase"/>
    <property type="match status" value="1"/>
</dbReference>
<dbReference type="InterPro" id="IPR000183">
    <property type="entry name" value="Orn/DAP/Arg_de-COase"/>
</dbReference>
<dbReference type="RefSeq" id="WP_167081490.1">
    <property type="nucleotide sequence ID" value="NZ_BAAADC010000001.1"/>
</dbReference>
<dbReference type="Gene3D" id="2.40.37.10">
    <property type="entry name" value="Lyase, Ornithine Decarboxylase, Chain A, domain 1"/>
    <property type="match status" value="1"/>
</dbReference>
<feature type="active site" description="Proton donor" evidence="5">
    <location>
        <position position="342"/>
    </location>
</feature>
<sequence length="393" mass="43279">MNAHPLSAQTLPAMERFSSVEEVITAMKPGDPVYVLEPAKFRASAERFLKHFPGTPMYAVKANPTTRAMDLIWQSGIRHFDTASFGEVKMVKERFPEAVCHFMAPVRLPGHAKAAFEQYGVTDYVVDCEFELEKLLSEIEDHSRLRIFVRLAAALGGALLELSSKFGTNPDEGARLLNRVVAAGAQPAATFHVGSQCLSPFSYAQAVEIVRRTIDKAGVKITALDIGGGFPAPLLNNDVPPFIWYFDTIREAIETLDIPDLQLLCEPGRALVTEGLSVVTQVVLRKGDRLYLNDGTYGSFDELTLPGFNADYPSRAFRLSATGEAQPLTTQTTPFRVYGPTCDTLDVLPRPQMLPEDIKAGDFIVFDNMGAYTVAVRTNFNGFYNDTWVQVGA</sequence>
<dbReference type="GO" id="GO:0005737">
    <property type="term" value="C:cytoplasm"/>
    <property type="evidence" value="ECO:0007669"/>
    <property type="project" value="TreeGrafter"/>
</dbReference>
<keyword evidence="4 9" id="KW-0456">Lyase</keyword>
<proteinExistence type="inferred from homology"/>
<protein>
    <submittedName>
        <fullName evidence="9">Ornithine decarboxylase</fullName>
        <ecNumber evidence="9">4.1.1.17</ecNumber>
    </submittedName>
</protein>
<evidence type="ECO:0000256" key="3">
    <source>
        <dbReference type="ARBA" id="ARBA00022898"/>
    </source>
</evidence>
<evidence type="ECO:0000313" key="10">
    <source>
        <dbReference type="Proteomes" id="UP000570514"/>
    </source>
</evidence>
<evidence type="ECO:0000259" key="8">
    <source>
        <dbReference type="Pfam" id="PF02784"/>
    </source>
</evidence>